<sequence length="193" mass="22518">MDVFGIPVSLTYKGDPHLKSFPGGLATLLVRAGVFIYFLMQLIQVWQKSTTIQASQYRLDLSKDSRQYNLTDKDFDFAYKLEYIFFQQEPEVYPWVMNAAGRSVQQKIRVKQDIEICKFGRLGLEPNTIDYLNVVKNYYCPKEINFQLQGSYSAQSIKQIQLQVTYCNQTNLDLKYNKTKQLKMKQICKTLGF</sequence>
<keyword evidence="1" id="KW-0812">Transmembrane</keyword>
<evidence type="ECO:0000256" key="1">
    <source>
        <dbReference type="SAM" id="Phobius"/>
    </source>
</evidence>
<evidence type="ECO:0000313" key="3">
    <source>
        <dbReference type="Proteomes" id="UP000039865"/>
    </source>
</evidence>
<protein>
    <recommendedName>
        <fullName evidence="4">Transmembrane protein</fullName>
    </recommendedName>
</protein>
<evidence type="ECO:0000313" key="2">
    <source>
        <dbReference type="EMBL" id="CDW88163.1"/>
    </source>
</evidence>
<dbReference type="GO" id="GO:0007131">
    <property type="term" value="P:reciprocal meiotic recombination"/>
    <property type="evidence" value="ECO:0007669"/>
    <property type="project" value="TreeGrafter"/>
</dbReference>
<dbReference type="EMBL" id="CCKQ01016289">
    <property type="protein sequence ID" value="CDW88163.1"/>
    <property type="molecule type" value="Genomic_DNA"/>
</dbReference>
<dbReference type="OrthoDB" id="288398at2759"/>
<keyword evidence="1" id="KW-1133">Transmembrane helix</keyword>
<dbReference type="AlphaFoldDB" id="A0A078B3S8"/>
<dbReference type="GO" id="GO:0005634">
    <property type="term" value="C:nucleus"/>
    <property type="evidence" value="ECO:0007669"/>
    <property type="project" value="TreeGrafter"/>
</dbReference>
<evidence type="ECO:0008006" key="4">
    <source>
        <dbReference type="Google" id="ProtNLM"/>
    </source>
</evidence>
<accession>A0A078B3S8</accession>
<name>A0A078B3S8_STYLE</name>
<keyword evidence="3" id="KW-1185">Reference proteome</keyword>
<dbReference type="Proteomes" id="UP000039865">
    <property type="component" value="Unassembled WGS sequence"/>
</dbReference>
<dbReference type="PANTHER" id="PTHR31398">
    <property type="entry name" value="MEIOTIC NUCLEAR DIVISION PROTEIN 1 HOMOLOG"/>
    <property type="match status" value="1"/>
</dbReference>
<organism evidence="2 3">
    <name type="scientific">Stylonychia lemnae</name>
    <name type="common">Ciliate</name>
    <dbReference type="NCBI Taxonomy" id="5949"/>
    <lineage>
        <taxon>Eukaryota</taxon>
        <taxon>Sar</taxon>
        <taxon>Alveolata</taxon>
        <taxon>Ciliophora</taxon>
        <taxon>Intramacronucleata</taxon>
        <taxon>Spirotrichea</taxon>
        <taxon>Stichotrichia</taxon>
        <taxon>Sporadotrichida</taxon>
        <taxon>Oxytrichidae</taxon>
        <taxon>Stylonychinae</taxon>
        <taxon>Stylonychia</taxon>
    </lineage>
</organism>
<keyword evidence="1" id="KW-0472">Membrane</keyword>
<dbReference type="PANTHER" id="PTHR31398:SF0">
    <property type="entry name" value="MEIOTIC NUCLEAR DIVISION PROTEIN 1 HOMOLOG"/>
    <property type="match status" value="1"/>
</dbReference>
<proteinExistence type="predicted"/>
<reference evidence="2 3" key="1">
    <citation type="submission" date="2014-06" db="EMBL/GenBank/DDBJ databases">
        <authorList>
            <person name="Swart Estienne"/>
        </authorList>
    </citation>
    <scope>NUCLEOTIDE SEQUENCE [LARGE SCALE GENOMIC DNA]</scope>
    <source>
        <strain evidence="2 3">130c</strain>
    </source>
</reference>
<dbReference type="InParanoid" id="A0A078B3S8"/>
<feature type="transmembrane region" description="Helical" evidence="1">
    <location>
        <begin position="20"/>
        <end position="40"/>
    </location>
</feature>
<gene>
    <name evidence="2" type="primary">Contig204.g241</name>
    <name evidence="2" type="ORF">STYLEM_17281</name>
</gene>